<keyword evidence="8" id="KW-1185">Reference proteome</keyword>
<organism evidence="7 8">
    <name type="scientific">Nonomuraea guangzhouensis</name>
    <dbReference type="NCBI Taxonomy" id="1291555"/>
    <lineage>
        <taxon>Bacteria</taxon>
        <taxon>Bacillati</taxon>
        <taxon>Actinomycetota</taxon>
        <taxon>Actinomycetes</taxon>
        <taxon>Streptosporangiales</taxon>
        <taxon>Streptosporangiaceae</taxon>
        <taxon>Nonomuraea</taxon>
    </lineage>
</organism>
<evidence type="ECO:0000256" key="2">
    <source>
        <dbReference type="ARBA" id="ARBA00022603"/>
    </source>
</evidence>
<dbReference type="RefSeq" id="WP_219529552.1">
    <property type="nucleotide sequence ID" value="NZ_JAHKRM010000007.1"/>
</dbReference>
<dbReference type="GO" id="GO:0032259">
    <property type="term" value="P:methylation"/>
    <property type="evidence" value="ECO:0007669"/>
    <property type="project" value="UniProtKB-KW"/>
</dbReference>
<protein>
    <recommendedName>
        <fullName evidence="6">L-isoaspartyl protein carboxyl methyltransferase</fullName>
    </recommendedName>
    <alternativeName>
        <fullName evidence="5">Protein-beta-aspartate methyltransferase</fullName>
    </alternativeName>
</protein>
<dbReference type="PANTHER" id="PTHR11579:SF0">
    <property type="entry name" value="PROTEIN-L-ISOASPARTATE(D-ASPARTATE) O-METHYLTRANSFERASE"/>
    <property type="match status" value="1"/>
</dbReference>
<comment type="caution">
    <text evidence="7">The sequence shown here is derived from an EMBL/GenBank/DDBJ whole genome shotgun (WGS) entry which is preliminary data.</text>
</comment>
<evidence type="ECO:0000256" key="3">
    <source>
        <dbReference type="ARBA" id="ARBA00022679"/>
    </source>
</evidence>
<dbReference type="InterPro" id="IPR000682">
    <property type="entry name" value="PCMT"/>
</dbReference>
<dbReference type="PANTHER" id="PTHR11579">
    <property type="entry name" value="PROTEIN-L-ISOASPARTATE O-METHYLTRANSFERASE"/>
    <property type="match status" value="1"/>
</dbReference>
<evidence type="ECO:0000313" key="8">
    <source>
        <dbReference type="Proteomes" id="UP001597097"/>
    </source>
</evidence>
<evidence type="ECO:0000313" key="7">
    <source>
        <dbReference type="EMBL" id="MFD1545678.1"/>
    </source>
</evidence>
<keyword evidence="1" id="KW-0963">Cytoplasm</keyword>
<keyword evidence="4" id="KW-0949">S-adenosyl-L-methionine</keyword>
<proteinExistence type="predicted"/>
<keyword evidence="2 7" id="KW-0489">Methyltransferase</keyword>
<sequence>MDDDTIQRIERLIDHADVCGDIGQPVKAAIRAVPRHLFIPAVALAAADEDEPFIIDRDADPGRWWETVYSKHSIVTQLDDGKSDIRAASRQYTSSSSAPSTVAHLLELLDPDPGNRILEIGTGTGWTAALLSHLVGEQGSVTSIEVDAAVAERAAKNLAAAAVQPRLITGDGADGLPDGGPYDRVHVTCGIHTVPYAWVEQSRPSAVIVAPYCPGFGTDHALRLVVGPDGTATGRFPGFASYMMMRSQRPADLSDVDPASAREFQTRIDPRAVAHASAGADLAISALTGLRSATYRGDDFFRMWVIGGSDQWAAATWEPKREEYEAFQIGDRAVWQEAVEAYFQWVSWGEPGRDRFGMTVTAEGQRIWLDTPERVVG</sequence>
<accession>A0ABW4GS56</accession>
<evidence type="ECO:0000256" key="5">
    <source>
        <dbReference type="ARBA" id="ARBA00031323"/>
    </source>
</evidence>
<dbReference type="CDD" id="cd02440">
    <property type="entry name" value="AdoMet_MTases"/>
    <property type="match status" value="1"/>
</dbReference>
<keyword evidence="3" id="KW-0808">Transferase</keyword>
<dbReference type="GO" id="GO:0008168">
    <property type="term" value="F:methyltransferase activity"/>
    <property type="evidence" value="ECO:0007669"/>
    <property type="project" value="UniProtKB-KW"/>
</dbReference>
<evidence type="ECO:0000256" key="1">
    <source>
        <dbReference type="ARBA" id="ARBA00022490"/>
    </source>
</evidence>
<dbReference type="EMBL" id="JBHUCM010000049">
    <property type="protein sequence ID" value="MFD1545678.1"/>
    <property type="molecule type" value="Genomic_DNA"/>
</dbReference>
<dbReference type="Proteomes" id="UP001597097">
    <property type="component" value="Unassembled WGS sequence"/>
</dbReference>
<evidence type="ECO:0000256" key="4">
    <source>
        <dbReference type="ARBA" id="ARBA00022691"/>
    </source>
</evidence>
<evidence type="ECO:0000256" key="6">
    <source>
        <dbReference type="ARBA" id="ARBA00031350"/>
    </source>
</evidence>
<name>A0ABW4GS56_9ACTN</name>
<gene>
    <name evidence="7" type="ORF">ACFSJ0_52160</name>
</gene>
<dbReference type="Pfam" id="PF01135">
    <property type="entry name" value="PCMT"/>
    <property type="match status" value="1"/>
</dbReference>
<reference evidence="8" key="1">
    <citation type="journal article" date="2019" name="Int. J. Syst. Evol. Microbiol.">
        <title>The Global Catalogue of Microorganisms (GCM) 10K type strain sequencing project: providing services to taxonomists for standard genome sequencing and annotation.</title>
        <authorList>
            <consortium name="The Broad Institute Genomics Platform"/>
            <consortium name="The Broad Institute Genome Sequencing Center for Infectious Disease"/>
            <person name="Wu L."/>
            <person name="Ma J."/>
        </authorList>
    </citation>
    <scope>NUCLEOTIDE SEQUENCE [LARGE SCALE GENOMIC DNA]</scope>
    <source>
        <strain evidence="8">CGMCC 1.15399</strain>
    </source>
</reference>